<dbReference type="InterPro" id="IPR017900">
    <property type="entry name" value="4Fe4S_Fe_S_CS"/>
</dbReference>
<dbReference type="RefSeq" id="XP_005827996.1">
    <property type="nucleotide sequence ID" value="XM_005827939.1"/>
</dbReference>
<dbReference type="EMBL" id="JH993027">
    <property type="protein sequence ID" value="EKX41016.1"/>
    <property type="molecule type" value="Genomic_DNA"/>
</dbReference>
<keyword evidence="6" id="KW-0732">Signal</keyword>
<dbReference type="STRING" id="905079.L1IXQ5"/>
<feature type="region of interest" description="Disordered" evidence="5">
    <location>
        <begin position="176"/>
        <end position="196"/>
    </location>
</feature>
<evidence type="ECO:0000256" key="6">
    <source>
        <dbReference type="SAM" id="SignalP"/>
    </source>
</evidence>
<keyword evidence="3" id="KW-0408">Iron</keyword>
<feature type="domain" description="4Fe-4S ferredoxin-type" evidence="7">
    <location>
        <begin position="141"/>
        <end position="170"/>
    </location>
</feature>
<evidence type="ECO:0000313" key="8">
    <source>
        <dbReference type="EMBL" id="EKX41016.1"/>
    </source>
</evidence>
<feature type="compositionally biased region" description="Low complexity" evidence="5">
    <location>
        <begin position="185"/>
        <end position="196"/>
    </location>
</feature>
<evidence type="ECO:0000256" key="3">
    <source>
        <dbReference type="ARBA" id="ARBA00023004"/>
    </source>
</evidence>
<accession>L1IXQ5</accession>
<dbReference type="Pfam" id="PF25160">
    <property type="entry name" value="LdpA_Fe-S-bd"/>
    <property type="match status" value="1"/>
</dbReference>
<dbReference type="PROSITE" id="PS51379">
    <property type="entry name" value="4FE4S_FER_2"/>
    <property type="match status" value="1"/>
</dbReference>
<organism evidence="8">
    <name type="scientific">Guillardia theta (strain CCMP2712)</name>
    <name type="common">Cryptophyte</name>
    <dbReference type="NCBI Taxonomy" id="905079"/>
    <lineage>
        <taxon>Eukaryota</taxon>
        <taxon>Cryptophyceae</taxon>
        <taxon>Pyrenomonadales</taxon>
        <taxon>Geminigeraceae</taxon>
        <taxon>Guillardia</taxon>
    </lineage>
</organism>
<dbReference type="PANTHER" id="PTHR24960:SF79">
    <property type="entry name" value="PHOTOSYSTEM I IRON-SULFUR CENTER"/>
    <property type="match status" value="1"/>
</dbReference>
<dbReference type="AlphaFoldDB" id="L1IXQ5"/>
<dbReference type="OMA" id="HWFKLIC"/>
<dbReference type="GeneID" id="17297673"/>
<dbReference type="InterPro" id="IPR017896">
    <property type="entry name" value="4Fe4S_Fe-S-bd"/>
</dbReference>
<keyword evidence="1" id="KW-0004">4Fe-4S</keyword>
<sequence length="454" mass="48786">MKLLCIIFALLLALVDSFSGCYPVDMSVRLEEGSWIKLICGASNEDIPQIRNIAFAYTLAGVDCIDCAADPSIVSAVDEGIRAAQEYSSARSWLQPARPWIMVSINDDADPHFRKAAFDPSLCPADCPRPCEATCPVLAISQSGVDEKKCYGCGRCLSSCPLQLIHANNYVRTPQHAGTHRLPERQPVPSSSPRSQLPDLLIRVDAIEIHTSGSTRDSFRELWQGRNGESGGIEGWASSLKLVSVSFPDQGETLLDFMLFVSHTLNLPDNVEMTDGRPMSGDVGHGTARASIALAQRVLQCRREARLRGGVQLAGGTNDYTATLLARNELFKSQAGGPAKFLPSPSFIPFAPSLPYLLTFPSPPPPSSPPVPLPPSLLALITPIHQLSAGKEAVVGAAFGGYARKLLRDELLAVNALGPPLKLEEHEELAASASSKALAFVTDFKATALAHVQR</sequence>
<dbReference type="KEGG" id="gtt:GUITHDRAFT_142403"/>
<keyword evidence="4" id="KW-0411">Iron-sulfur</keyword>
<gene>
    <name evidence="8" type="ORF">GUITHDRAFT_142403</name>
</gene>
<feature type="chain" id="PRO_5008770648" description="4Fe-4S ferredoxin-type domain-containing protein" evidence="6">
    <location>
        <begin position="18"/>
        <end position="454"/>
    </location>
</feature>
<dbReference type="Proteomes" id="UP000011087">
    <property type="component" value="Unassembled WGS sequence"/>
</dbReference>
<keyword evidence="2" id="KW-0479">Metal-binding</keyword>
<reference evidence="10" key="2">
    <citation type="submission" date="2012-11" db="EMBL/GenBank/DDBJ databases">
        <authorList>
            <person name="Kuo A."/>
            <person name="Curtis B.A."/>
            <person name="Tanifuji G."/>
            <person name="Burki F."/>
            <person name="Gruber A."/>
            <person name="Irimia M."/>
            <person name="Maruyama S."/>
            <person name="Arias M.C."/>
            <person name="Ball S.G."/>
            <person name="Gile G.H."/>
            <person name="Hirakawa Y."/>
            <person name="Hopkins J.F."/>
            <person name="Rensing S.A."/>
            <person name="Schmutz J."/>
            <person name="Symeonidi A."/>
            <person name="Elias M."/>
            <person name="Eveleigh R.J."/>
            <person name="Herman E.K."/>
            <person name="Klute M.J."/>
            <person name="Nakayama T."/>
            <person name="Obornik M."/>
            <person name="Reyes-Prieto A."/>
            <person name="Armbrust E.V."/>
            <person name="Aves S.J."/>
            <person name="Beiko R.G."/>
            <person name="Coutinho P."/>
            <person name="Dacks J.B."/>
            <person name="Durnford D.G."/>
            <person name="Fast N.M."/>
            <person name="Green B.R."/>
            <person name="Grisdale C."/>
            <person name="Hempe F."/>
            <person name="Henrissat B."/>
            <person name="Hoppner M.P."/>
            <person name="Ishida K.-I."/>
            <person name="Kim E."/>
            <person name="Koreny L."/>
            <person name="Kroth P.G."/>
            <person name="Liu Y."/>
            <person name="Malik S.-B."/>
            <person name="Maier U.G."/>
            <person name="McRose D."/>
            <person name="Mock T."/>
            <person name="Neilson J.A."/>
            <person name="Onodera N.T."/>
            <person name="Poole A.M."/>
            <person name="Pritham E.J."/>
            <person name="Richards T.A."/>
            <person name="Rocap G."/>
            <person name="Roy S.W."/>
            <person name="Sarai C."/>
            <person name="Schaack S."/>
            <person name="Shirato S."/>
            <person name="Slamovits C.H."/>
            <person name="Spencer D.F."/>
            <person name="Suzuki S."/>
            <person name="Worden A.Z."/>
            <person name="Zauner S."/>
            <person name="Barry K."/>
            <person name="Bell C."/>
            <person name="Bharti A.K."/>
            <person name="Crow J.A."/>
            <person name="Grimwood J."/>
            <person name="Kramer R."/>
            <person name="Lindquist E."/>
            <person name="Lucas S."/>
            <person name="Salamov A."/>
            <person name="McFadden G.I."/>
            <person name="Lane C.E."/>
            <person name="Keeling P.J."/>
            <person name="Gray M.W."/>
            <person name="Grigoriev I.V."/>
            <person name="Archibald J.M."/>
        </authorList>
    </citation>
    <scope>NUCLEOTIDE SEQUENCE</scope>
    <source>
        <strain evidence="10">CCMP2712</strain>
    </source>
</reference>
<evidence type="ECO:0000313" key="9">
    <source>
        <dbReference type="EnsemblProtists" id="EKX41016"/>
    </source>
</evidence>
<dbReference type="SUPFAM" id="SSF54862">
    <property type="entry name" value="4Fe-4S ferredoxins"/>
    <property type="match status" value="1"/>
</dbReference>
<dbReference type="Gene3D" id="3.30.70.20">
    <property type="match status" value="1"/>
</dbReference>
<evidence type="ECO:0000259" key="7">
    <source>
        <dbReference type="PROSITE" id="PS51379"/>
    </source>
</evidence>
<dbReference type="InterPro" id="IPR021039">
    <property type="entry name" value="Fe-S-bd_prot_LdpA_C"/>
</dbReference>
<dbReference type="GO" id="GO:0046872">
    <property type="term" value="F:metal ion binding"/>
    <property type="evidence" value="ECO:0007669"/>
    <property type="project" value="UniProtKB-KW"/>
</dbReference>
<evidence type="ECO:0000256" key="1">
    <source>
        <dbReference type="ARBA" id="ARBA00022485"/>
    </source>
</evidence>
<keyword evidence="10" id="KW-1185">Reference proteome</keyword>
<name>L1IXQ5_GUITC</name>
<dbReference type="PROSITE" id="PS00198">
    <property type="entry name" value="4FE4S_FER_1"/>
    <property type="match status" value="1"/>
</dbReference>
<evidence type="ECO:0000313" key="10">
    <source>
        <dbReference type="Proteomes" id="UP000011087"/>
    </source>
</evidence>
<evidence type="ECO:0000256" key="4">
    <source>
        <dbReference type="ARBA" id="ARBA00023014"/>
    </source>
</evidence>
<dbReference type="GO" id="GO:0051539">
    <property type="term" value="F:4 iron, 4 sulfur cluster binding"/>
    <property type="evidence" value="ECO:0007669"/>
    <property type="project" value="UniProtKB-KW"/>
</dbReference>
<dbReference type="OrthoDB" id="204405at2759"/>
<reference evidence="9" key="3">
    <citation type="submission" date="2015-06" db="UniProtKB">
        <authorList>
            <consortium name="EnsemblProtists"/>
        </authorList>
    </citation>
    <scope>IDENTIFICATION</scope>
</reference>
<evidence type="ECO:0000256" key="2">
    <source>
        <dbReference type="ARBA" id="ARBA00022723"/>
    </source>
</evidence>
<dbReference type="InterPro" id="IPR057431">
    <property type="entry name" value="LdpA_Fe-S-bd"/>
</dbReference>
<dbReference type="PaxDb" id="55529-EKX41016"/>
<feature type="signal peptide" evidence="6">
    <location>
        <begin position="1"/>
        <end position="17"/>
    </location>
</feature>
<dbReference type="InterPro" id="IPR007570">
    <property type="entry name" value="Uncharacterised_Ycf23"/>
</dbReference>
<protein>
    <recommendedName>
        <fullName evidence="7">4Fe-4S ferredoxin-type domain-containing protein</fullName>
    </recommendedName>
</protein>
<dbReference type="PANTHER" id="PTHR24960">
    <property type="entry name" value="PHOTOSYSTEM I IRON-SULFUR CENTER-RELATED"/>
    <property type="match status" value="1"/>
</dbReference>
<dbReference type="EnsemblProtists" id="EKX41016">
    <property type="protein sequence ID" value="EKX41016"/>
    <property type="gene ID" value="GUITHDRAFT_142403"/>
</dbReference>
<dbReference type="HOGENOM" id="CLU_037469_0_0_1"/>
<reference evidence="8 10" key="1">
    <citation type="journal article" date="2012" name="Nature">
        <title>Algal genomes reveal evolutionary mosaicism and the fate of nucleomorphs.</title>
        <authorList>
            <consortium name="DOE Joint Genome Institute"/>
            <person name="Curtis B.A."/>
            <person name="Tanifuji G."/>
            <person name="Burki F."/>
            <person name="Gruber A."/>
            <person name="Irimia M."/>
            <person name="Maruyama S."/>
            <person name="Arias M.C."/>
            <person name="Ball S.G."/>
            <person name="Gile G.H."/>
            <person name="Hirakawa Y."/>
            <person name="Hopkins J.F."/>
            <person name="Kuo A."/>
            <person name="Rensing S.A."/>
            <person name="Schmutz J."/>
            <person name="Symeonidi A."/>
            <person name="Elias M."/>
            <person name="Eveleigh R.J."/>
            <person name="Herman E.K."/>
            <person name="Klute M.J."/>
            <person name="Nakayama T."/>
            <person name="Obornik M."/>
            <person name="Reyes-Prieto A."/>
            <person name="Armbrust E.V."/>
            <person name="Aves S.J."/>
            <person name="Beiko R.G."/>
            <person name="Coutinho P."/>
            <person name="Dacks J.B."/>
            <person name="Durnford D.G."/>
            <person name="Fast N.M."/>
            <person name="Green B.R."/>
            <person name="Grisdale C.J."/>
            <person name="Hempel F."/>
            <person name="Henrissat B."/>
            <person name="Hoppner M.P."/>
            <person name="Ishida K."/>
            <person name="Kim E."/>
            <person name="Koreny L."/>
            <person name="Kroth P.G."/>
            <person name="Liu Y."/>
            <person name="Malik S.B."/>
            <person name="Maier U.G."/>
            <person name="McRose D."/>
            <person name="Mock T."/>
            <person name="Neilson J.A."/>
            <person name="Onodera N.T."/>
            <person name="Poole A.M."/>
            <person name="Pritham E.J."/>
            <person name="Richards T.A."/>
            <person name="Rocap G."/>
            <person name="Roy S.W."/>
            <person name="Sarai C."/>
            <person name="Schaack S."/>
            <person name="Shirato S."/>
            <person name="Slamovits C.H."/>
            <person name="Spencer D.F."/>
            <person name="Suzuki S."/>
            <person name="Worden A.Z."/>
            <person name="Zauner S."/>
            <person name="Barry K."/>
            <person name="Bell C."/>
            <person name="Bharti A.K."/>
            <person name="Crow J.A."/>
            <person name="Grimwood J."/>
            <person name="Kramer R."/>
            <person name="Lindquist E."/>
            <person name="Lucas S."/>
            <person name="Salamov A."/>
            <person name="McFadden G.I."/>
            <person name="Lane C.E."/>
            <person name="Keeling P.J."/>
            <person name="Gray M.W."/>
            <person name="Grigoriev I.V."/>
            <person name="Archibald J.M."/>
        </authorList>
    </citation>
    <scope>NUCLEOTIDE SEQUENCE</scope>
    <source>
        <strain evidence="8 10">CCMP2712</strain>
    </source>
</reference>
<dbReference type="InterPro" id="IPR050157">
    <property type="entry name" value="PSI_iron-sulfur_center"/>
</dbReference>
<proteinExistence type="predicted"/>
<dbReference type="Pfam" id="PF04481">
    <property type="entry name" value="DUF561"/>
    <property type="match status" value="1"/>
</dbReference>
<dbReference type="eggNOG" id="ENOG502QU4W">
    <property type="taxonomic scope" value="Eukaryota"/>
</dbReference>
<evidence type="ECO:0000256" key="5">
    <source>
        <dbReference type="SAM" id="MobiDB-lite"/>
    </source>
</evidence>
<dbReference type="Pfam" id="PF12617">
    <property type="entry name" value="LdpA_C"/>
    <property type="match status" value="1"/>
</dbReference>